<organism evidence="1 2">
    <name type="scientific">Methylobacterium gnaphalii</name>
    <dbReference type="NCBI Taxonomy" id="1010610"/>
    <lineage>
        <taxon>Bacteria</taxon>
        <taxon>Pseudomonadati</taxon>
        <taxon>Pseudomonadota</taxon>
        <taxon>Alphaproteobacteria</taxon>
        <taxon>Hyphomicrobiales</taxon>
        <taxon>Methylobacteriaceae</taxon>
        <taxon>Methylobacterium</taxon>
    </lineage>
</organism>
<sequence>MAQNSEASTRCLGSATSGDIKQLVEEFREERADDIAQLADRAGRSGERLAITERERDPWRDYAKELERRCLVEGGAVPPVPNEI</sequence>
<evidence type="ECO:0000313" key="2">
    <source>
        <dbReference type="Proteomes" id="UP000321750"/>
    </source>
</evidence>
<evidence type="ECO:0000313" key="1">
    <source>
        <dbReference type="EMBL" id="GEP12770.1"/>
    </source>
</evidence>
<accession>A0A512JS42</accession>
<dbReference type="Proteomes" id="UP000321750">
    <property type="component" value="Unassembled WGS sequence"/>
</dbReference>
<dbReference type="AlphaFoldDB" id="A0A512JS42"/>
<reference evidence="1 2" key="1">
    <citation type="submission" date="2019-07" db="EMBL/GenBank/DDBJ databases">
        <title>Whole genome shotgun sequence of Methylobacterium gnaphalii NBRC 107716.</title>
        <authorList>
            <person name="Hosoyama A."/>
            <person name="Uohara A."/>
            <person name="Ohji S."/>
            <person name="Ichikawa N."/>
        </authorList>
    </citation>
    <scope>NUCLEOTIDE SEQUENCE [LARGE SCALE GENOMIC DNA]</scope>
    <source>
        <strain evidence="1 2">NBRC 107716</strain>
    </source>
</reference>
<dbReference type="EMBL" id="BJZV01000068">
    <property type="protein sequence ID" value="GEP12770.1"/>
    <property type="molecule type" value="Genomic_DNA"/>
</dbReference>
<gene>
    <name evidence="1" type="ORF">MGN01_46150</name>
</gene>
<protein>
    <submittedName>
        <fullName evidence="1">Uncharacterized protein</fullName>
    </submittedName>
</protein>
<proteinExistence type="predicted"/>
<name>A0A512JS42_9HYPH</name>
<comment type="caution">
    <text evidence="1">The sequence shown here is derived from an EMBL/GenBank/DDBJ whole genome shotgun (WGS) entry which is preliminary data.</text>
</comment>
<keyword evidence="2" id="KW-1185">Reference proteome</keyword>